<keyword evidence="1" id="KW-1133">Transmembrane helix</keyword>
<evidence type="ECO:0000313" key="2">
    <source>
        <dbReference type="EMBL" id="RAZ75824.1"/>
    </source>
</evidence>
<keyword evidence="1" id="KW-0472">Membrane</keyword>
<name>A0A330GPN1_9HYPH</name>
<dbReference type="Gene3D" id="2.160.20.80">
    <property type="entry name" value="E3 ubiquitin-protein ligase SopA"/>
    <property type="match status" value="1"/>
</dbReference>
<dbReference type="RefSeq" id="WP_112127852.1">
    <property type="nucleotide sequence ID" value="NZ_QMBQ01000004.1"/>
</dbReference>
<gene>
    <name evidence="2" type="ORF">DPM35_13825</name>
</gene>
<comment type="caution">
    <text evidence="2">The sequence shown here is derived from an EMBL/GenBank/DDBJ whole genome shotgun (WGS) entry which is preliminary data.</text>
</comment>
<organism evidence="2 3">
    <name type="scientific">Mesorhizobium atlanticum</name>
    <dbReference type="NCBI Taxonomy" id="2233532"/>
    <lineage>
        <taxon>Bacteria</taxon>
        <taxon>Pseudomonadati</taxon>
        <taxon>Pseudomonadota</taxon>
        <taxon>Alphaproteobacteria</taxon>
        <taxon>Hyphomicrobiales</taxon>
        <taxon>Phyllobacteriaceae</taxon>
        <taxon>Mesorhizobium</taxon>
    </lineage>
</organism>
<evidence type="ECO:0008006" key="4">
    <source>
        <dbReference type="Google" id="ProtNLM"/>
    </source>
</evidence>
<dbReference type="Pfam" id="PF00805">
    <property type="entry name" value="Pentapeptide"/>
    <property type="match status" value="1"/>
</dbReference>
<dbReference type="EMBL" id="QMBQ01000004">
    <property type="protein sequence ID" value="RAZ75824.1"/>
    <property type="molecule type" value="Genomic_DNA"/>
</dbReference>
<dbReference type="Proteomes" id="UP000251956">
    <property type="component" value="Unassembled WGS sequence"/>
</dbReference>
<dbReference type="SUPFAM" id="SSF141571">
    <property type="entry name" value="Pentapeptide repeat-like"/>
    <property type="match status" value="1"/>
</dbReference>
<reference evidence="3" key="1">
    <citation type="submission" date="2018-06" db="EMBL/GenBank/DDBJ databases">
        <authorList>
            <person name="Helene L.C."/>
            <person name="Dall'Agnol R."/>
            <person name="Delamuta J.R."/>
            <person name="Hungria M."/>
        </authorList>
    </citation>
    <scope>NUCLEOTIDE SEQUENCE [LARGE SCALE GENOMIC DNA]</scope>
    <source>
        <strain evidence="3">CNPSo 3140</strain>
    </source>
</reference>
<proteinExistence type="predicted"/>
<accession>A0A330GPN1</accession>
<keyword evidence="3" id="KW-1185">Reference proteome</keyword>
<sequence length="340" mass="37251">MGYVFKALGRFDAFVESLAGPTVKFIETRAIFKILANLAAVAGFIVLLLTALQIRADFADRAADRLVKAEDAKARAWEVLLRPAGGNTGKGAALTYLVNQDKDLTGVDLSCKTLGGWDDEKGRCTRAVIFSDVEFAGPSSQEFYWNVDMSKIDFSDAAFYGAKFTDFSLREVDFSRTEFNNLEARDSYITGRFDDAKIVGCSLIETTLIPSGKPPTIDLCDVSGATLNWPGDTIKGRLFAWADKPPLRSGTKKLPGPFGPYEAATPLAQPALDKITLCDPPKDKAGKPLPLGQRPSLEGILPTVRVDLCRRLTTDQAKAKFPEAFRPTSFPNWLKTWSHN</sequence>
<reference evidence="2 3" key="2">
    <citation type="submission" date="2018-07" db="EMBL/GenBank/DDBJ databases">
        <title>Diversity of Mesorhizobium strains in Brazil.</title>
        <authorList>
            <person name="Helene L.C.F."/>
            <person name="Dall'Agnol R."/>
            <person name="Delamuta J.R.M."/>
            <person name="Hungria M."/>
        </authorList>
    </citation>
    <scope>NUCLEOTIDE SEQUENCE [LARGE SCALE GENOMIC DNA]</scope>
    <source>
        <strain evidence="2 3">CNPSo 3140</strain>
    </source>
</reference>
<dbReference type="OrthoDB" id="8084215at2"/>
<dbReference type="AlphaFoldDB" id="A0A330GPN1"/>
<feature type="transmembrane region" description="Helical" evidence="1">
    <location>
        <begin position="34"/>
        <end position="54"/>
    </location>
</feature>
<keyword evidence="1" id="KW-0812">Transmembrane</keyword>
<protein>
    <recommendedName>
        <fullName evidence="4">Pentapeptide repeat-containing protein</fullName>
    </recommendedName>
</protein>
<evidence type="ECO:0000313" key="3">
    <source>
        <dbReference type="Proteomes" id="UP000251956"/>
    </source>
</evidence>
<evidence type="ECO:0000256" key="1">
    <source>
        <dbReference type="SAM" id="Phobius"/>
    </source>
</evidence>
<dbReference type="InterPro" id="IPR001646">
    <property type="entry name" value="5peptide_repeat"/>
</dbReference>